<reference evidence="11 12" key="1">
    <citation type="journal article" date="2020" name="Nature">
        <title>Six reference-quality genomes reveal evolution of bat adaptations.</title>
        <authorList>
            <person name="Jebb D."/>
            <person name="Huang Z."/>
            <person name="Pippel M."/>
            <person name="Hughes G.M."/>
            <person name="Lavrichenko K."/>
            <person name="Devanna P."/>
            <person name="Winkler S."/>
            <person name="Jermiin L.S."/>
            <person name="Skirmuntt E.C."/>
            <person name="Katzourakis A."/>
            <person name="Burkitt-Gray L."/>
            <person name="Ray D.A."/>
            <person name="Sullivan K.A.M."/>
            <person name="Roscito J.G."/>
            <person name="Kirilenko B.M."/>
            <person name="Davalos L.M."/>
            <person name="Corthals A.P."/>
            <person name="Power M.L."/>
            <person name="Jones G."/>
            <person name="Ransome R.D."/>
            <person name="Dechmann D.K.N."/>
            <person name="Locatelli A.G."/>
            <person name="Puechmaille S.J."/>
            <person name="Fedrigo O."/>
            <person name="Jarvis E.D."/>
            <person name="Hiller M."/>
            <person name="Vernes S.C."/>
            <person name="Myers E.W."/>
            <person name="Teeling E.C."/>
        </authorList>
    </citation>
    <scope>NUCLEOTIDE SEQUENCE [LARGE SCALE GENOMIC DNA]</scope>
    <source>
        <strain evidence="11">MPipKuh1</strain>
        <tissue evidence="11">Flight muscle</tissue>
    </source>
</reference>
<keyword evidence="12" id="KW-1185">Reference proteome</keyword>
<dbReference type="InterPro" id="IPR002126">
    <property type="entry name" value="Cadherin-like_dom"/>
</dbReference>
<evidence type="ECO:0000313" key="11">
    <source>
        <dbReference type="EMBL" id="KAF6334951.1"/>
    </source>
</evidence>
<evidence type="ECO:0000256" key="8">
    <source>
        <dbReference type="SAM" id="Phobius"/>
    </source>
</evidence>
<evidence type="ECO:0000256" key="3">
    <source>
        <dbReference type="ARBA" id="ARBA00022989"/>
    </source>
</evidence>
<keyword evidence="6" id="KW-0106">Calcium</keyword>
<dbReference type="GO" id="GO:0007156">
    <property type="term" value="P:homophilic cell adhesion via plasma membrane adhesion molecules"/>
    <property type="evidence" value="ECO:0007669"/>
    <property type="project" value="InterPro"/>
</dbReference>
<keyword evidence="5" id="KW-0325">Glycoprotein</keyword>
<evidence type="ECO:0000256" key="9">
    <source>
        <dbReference type="SAM" id="SignalP"/>
    </source>
</evidence>
<dbReference type="SUPFAM" id="SSF49313">
    <property type="entry name" value="Cadherin-like"/>
    <property type="match status" value="3"/>
</dbReference>
<feature type="transmembrane region" description="Helical" evidence="8">
    <location>
        <begin position="656"/>
        <end position="676"/>
    </location>
</feature>
<evidence type="ECO:0000256" key="4">
    <source>
        <dbReference type="ARBA" id="ARBA00023136"/>
    </source>
</evidence>
<comment type="caution">
    <text evidence="11">The sequence shown here is derived from an EMBL/GenBank/DDBJ whole genome shotgun (WGS) entry which is preliminary data.</text>
</comment>
<dbReference type="SMART" id="SM00112">
    <property type="entry name" value="CA"/>
    <property type="match status" value="3"/>
</dbReference>
<dbReference type="PANTHER" id="PTHR24028">
    <property type="entry name" value="CADHERIN-87A"/>
    <property type="match status" value="1"/>
</dbReference>
<dbReference type="PROSITE" id="PS50268">
    <property type="entry name" value="CADHERIN_2"/>
    <property type="match status" value="2"/>
</dbReference>
<keyword evidence="4 8" id="KW-0472">Membrane</keyword>
<dbReference type="Proteomes" id="UP000558488">
    <property type="component" value="Unassembled WGS sequence"/>
</dbReference>
<name>A0A7J7WCB1_PIPKU</name>
<keyword evidence="9" id="KW-0732">Signal</keyword>
<feature type="chain" id="PRO_5029571492" evidence="9">
    <location>
        <begin position="21"/>
        <end position="762"/>
    </location>
</feature>
<dbReference type="PRINTS" id="PR00205">
    <property type="entry name" value="CADHERIN"/>
</dbReference>
<protein>
    <submittedName>
        <fullName evidence="11">Cadherin related family member 4</fullName>
    </submittedName>
</protein>
<evidence type="ECO:0000256" key="2">
    <source>
        <dbReference type="ARBA" id="ARBA00022692"/>
    </source>
</evidence>
<gene>
    <name evidence="11" type="ORF">mPipKuh1_002522</name>
</gene>
<feature type="signal peptide" evidence="9">
    <location>
        <begin position="1"/>
        <end position="20"/>
    </location>
</feature>
<comment type="subcellular location">
    <subcellularLocation>
        <location evidence="1">Membrane</location>
        <topology evidence="1">Single-pass membrane protein</topology>
    </subcellularLocation>
</comment>
<evidence type="ECO:0000256" key="1">
    <source>
        <dbReference type="ARBA" id="ARBA00004167"/>
    </source>
</evidence>
<sequence length="762" mass="81350">MAPVRPLAILLALAVSDLHGLPWFVNVSESQGPGALLWSFSFNCSSGTPSLKLLWVQPPSPFFNPPSLARWQGLHVGQLTLSSSARLDALAVNHYELQLQVTCGSEVIEGPLSVNVQRDPDRAQCAGRFASPAGEVIQVPETVAPGARLYTVLPGLELQGAQANITSAQDPPYFPGPFSISGQGWLQAPAQGLRGQAPKLFGLQVMLTWGRGRRCHGVLGVRVLPAPASQLSFPARSLSVSVPEDLAPGSEVARVRARGEDVRYDLLVPARGPRFSIGRADGVVRTSAPLAVAVTPCSVRAFEGLRPGLSVQLDLTVNVTPVNRWPPRCLPALLLTQVPETAPVGTPLGTFTCEDPDSPDSPLRYQLQAHSPRDLASLRLRDRVLEVNATLDCDVPGACFQLAASLLVLDSGQPPMSTEVPVLVTVTPVNEFSPACAPRTFRVREDAGPRTLLGSVVASDMDYPHAGTEFHSPGGPAPFAVDRLSGAVRLLGPLDYEQQRLHQLPVLVTDRGHGSGSCTVAVEVEDVNEHAPECEPPFQELAVHASPGSSTEVARLSCRVPQEPQRLAFSYSLVGGTPPSGPSPPAQPRTFELLIRVADAGPSAPHLSTTATVLVHLVPPRASTAATSTSGATVPAAAATPRLVTLTDPFWRPEPWFVVVLTVTGALLLALGWLLCRHSRGWAQGLRAPSKPAPALLLTNIQGTEGSSEGFMEAPRRETPRMETPEAPGSIRSLRHFDGRAQDSRTGRDYLFDTRMGAWRWL</sequence>
<evidence type="ECO:0000256" key="6">
    <source>
        <dbReference type="PROSITE-ProRule" id="PRU00043"/>
    </source>
</evidence>
<dbReference type="EMBL" id="JACAGB010000011">
    <property type="protein sequence ID" value="KAF6334951.1"/>
    <property type="molecule type" value="Genomic_DNA"/>
</dbReference>
<accession>A0A7J7WCB1</accession>
<feature type="domain" description="Cadherin" evidence="10">
    <location>
        <begin position="330"/>
        <end position="440"/>
    </location>
</feature>
<dbReference type="AlphaFoldDB" id="A0A7J7WCB1"/>
<evidence type="ECO:0000313" key="12">
    <source>
        <dbReference type="Proteomes" id="UP000558488"/>
    </source>
</evidence>
<evidence type="ECO:0000256" key="7">
    <source>
        <dbReference type="SAM" id="MobiDB-lite"/>
    </source>
</evidence>
<feature type="compositionally biased region" description="Basic and acidic residues" evidence="7">
    <location>
        <begin position="714"/>
        <end position="724"/>
    </location>
</feature>
<keyword evidence="2 8" id="KW-0812">Transmembrane</keyword>
<dbReference type="InterPro" id="IPR015919">
    <property type="entry name" value="Cadherin-like_sf"/>
</dbReference>
<dbReference type="Pfam" id="PF00028">
    <property type="entry name" value="Cadherin"/>
    <property type="match status" value="2"/>
</dbReference>
<dbReference type="InterPro" id="IPR050174">
    <property type="entry name" value="Protocadherin/Cadherin-CA"/>
</dbReference>
<dbReference type="GO" id="GO:0005886">
    <property type="term" value="C:plasma membrane"/>
    <property type="evidence" value="ECO:0007669"/>
    <property type="project" value="TreeGrafter"/>
</dbReference>
<feature type="region of interest" description="Disordered" evidence="7">
    <location>
        <begin position="705"/>
        <end position="730"/>
    </location>
</feature>
<evidence type="ECO:0000256" key="5">
    <source>
        <dbReference type="ARBA" id="ARBA00023180"/>
    </source>
</evidence>
<dbReference type="GO" id="GO:0005509">
    <property type="term" value="F:calcium ion binding"/>
    <property type="evidence" value="ECO:0007669"/>
    <property type="project" value="UniProtKB-UniRule"/>
</dbReference>
<proteinExistence type="predicted"/>
<dbReference type="Gene3D" id="2.60.40.60">
    <property type="entry name" value="Cadherins"/>
    <property type="match status" value="3"/>
</dbReference>
<keyword evidence="3 8" id="KW-1133">Transmembrane helix</keyword>
<dbReference type="FunFam" id="2.60.40.60:FF:000268">
    <property type="entry name" value="Cadherin related family member 4"/>
    <property type="match status" value="1"/>
</dbReference>
<organism evidence="11 12">
    <name type="scientific">Pipistrellus kuhlii</name>
    <name type="common">Kuhl's pipistrelle</name>
    <dbReference type="NCBI Taxonomy" id="59472"/>
    <lineage>
        <taxon>Eukaryota</taxon>
        <taxon>Metazoa</taxon>
        <taxon>Chordata</taxon>
        <taxon>Craniata</taxon>
        <taxon>Vertebrata</taxon>
        <taxon>Euteleostomi</taxon>
        <taxon>Mammalia</taxon>
        <taxon>Eutheria</taxon>
        <taxon>Laurasiatheria</taxon>
        <taxon>Chiroptera</taxon>
        <taxon>Yangochiroptera</taxon>
        <taxon>Vespertilionidae</taxon>
        <taxon>Pipistrellus</taxon>
    </lineage>
</organism>
<evidence type="ECO:0000259" key="10">
    <source>
        <dbReference type="PROSITE" id="PS50268"/>
    </source>
</evidence>
<dbReference type="PANTHER" id="PTHR24028:SF123">
    <property type="entry name" value="CADHERIN-RELATED FAMILY MEMBER 4"/>
    <property type="match status" value="1"/>
</dbReference>
<dbReference type="CDD" id="cd11304">
    <property type="entry name" value="Cadherin_repeat"/>
    <property type="match status" value="3"/>
</dbReference>
<feature type="domain" description="Cadherin" evidence="10">
    <location>
        <begin position="435"/>
        <end position="538"/>
    </location>
</feature>